<proteinExistence type="predicted"/>
<reference evidence="3" key="1">
    <citation type="submission" date="2020-10" db="EMBL/GenBank/DDBJ databases">
        <authorList>
            <person name="Gilroy R."/>
        </authorList>
    </citation>
    <scope>NUCLEOTIDE SEQUENCE</scope>
    <source>
        <strain evidence="3">ChiHecec2B26-709</strain>
    </source>
</reference>
<dbReference type="Pfam" id="PF02129">
    <property type="entry name" value="Peptidase_S15"/>
    <property type="match status" value="1"/>
</dbReference>
<dbReference type="InterPro" id="IPR050261">
    <property type="entry name" value="FrsA_esterase"/>
</dbReference>
<dbReference type="Gene3D" id="3.40.50.1820">
    <property type="entry name" value="alpha/beta hydrolase"/>
    <property type="match status" value="1"/>
</dbReference>
<protein>
    <submittedName>
        <fullName evidence="3">Acetylxylan esterase</fullName>
    </submittedName>
</protein>
<evidence type="ECO:0000313" key="4">
    <source>
        <dbReference type="Proteomes" id="UP000886881"/>
    </source>
</evidence>
<evidence type="ECO:0000256" key="1">
    <source>
        <dbReference type="SAM" id="SignalP"/>
    </source>
</evidence>
<dbReference type="AlphaFoldDB" id="A0A9D1GNV2"/>
<evidence type="ECO:0000313" key="3">
    <source>
        <dbReference type="EMBL" id="HIT47428.1"/>
    </source>
</evidence>
<dbReference type="PANTHER" id="PTHR22946:SF8">
    <property type="entry name" value="ACETYL XYLAN ESTERASE DOMAIN-CONTAINING PROTEIN"/>
    <property type="match status" value="1"/>
</dbReference>
<feature type="domain" description="Xaa-Pro dipeptidyl-peptidase-like" evidence="2">
    <location>
        <begin position="118"/>
        <end position="265"/>
    </location>
</feature>
<evidence type="ECO:0000259" key="2">
    <source>
        <dbReference type="Pfam" id="PF02129"/>
    </source>
</evidence>
<gene>
    <name evidence="3" type="ORF">IAC35_06185</name>
</gene>
<dbReference type="EMBL" id="DVLC01000115">
    <property type="protein sequence ID" value="HIT47428.1"/>
    <property type="molecule type" value="Genomic_DNA"/>
</dbReference>
<keyword evidence="1" id="KW-0732">Signal</keyword>
<comment type="caution">
    <text evidence="3">The sequence shown here is derived from an EMBL/GenBank/DDBJ whole genome shotgun (WGS) entry which is preliminary data.</text>
</comment>
<name>A0A9D1GNV2_9BACT</name>
<feature type="chain" id="PRO_5038832584" evidence="1">
    <location>
        <begin position="23"/>
        <end position="409"/>
    </location>
</feature>
<dbReference type="InterPro" id="IPR000383">
    <property type="entry name" value="Xaa-Pro-like_dom"/>
</dbReference>
<organism evidence="3 4">
    <name type="scientific">Candidatus Cryptobacteroides merdipullorum</name>
    <dbReference type="NCBI Taxonomy" id="2840771"/>
    <lineage>
        <taxon>Bacteria</taxon>
        <taxon>Pseudomonadati</taxon>
        <taxon>Bacteroidota</taxon>
        <taxon>Bacteroidia</taxon>
        <taxon>Bacteroidales</taxon>
        <taxon>Candidatus Cryptobacteroides</taxon>
    </lineage>
</organism>
<reference evidence="3" key="2">
    <citation type="journal article" date="2021" name="PeerJ">
        <title>Extensive microbial diversity within the chicken gut microbiome revealed by metagenomics and culture.</title>
        <authorList>
            <person name="Gilroy R."/>
            <person name="Ravi A."/>
            <person name="Getino M."/>
            <person name="Pursley I."/>
            <person name="Horton D.L."/>
            <person name="Alikhan N.F."/>
            <person name="Baker D."/>
            <person name="Gharbi K."/>
            <person name="Hall N."/>
            <person name="Watson M."/>
            <person name="Adriaenssens E.M."/>
            <person name="Foster-Nyarko E."/>
            <person name="Jarju S."/>
            <person name="Secka A."/>
            <person name="Antonio M."/>
            <person name="Oren A."/>
            <person name="Chaudhuri R.R."/>
            <person name="La Ragione R."/>
            <person name="Hildebrand F."/>
            <person name="Pallen M.J."/>
        </authorList>
    </citation>
    <scope>NUCLEOTIDE SEQUENCE</scope>
    <source>
        <strain evidence="3">ChiHecec2B26-709</strain>
    </source>
</reference>
<sequence>MNRLAVIVMAAALVAAMLPSSAQDYMSREYMLKDTSFSKQLTREQGRALCDDILAAVHGREDFDARKSEIRQRILDNLMLADIPARRRINTVTTGTLTLDGYSVENMAMEILPGVWAYANVYRPAGEGVKRPAMILAQGHSSQEIGPSCGRMSESSQIIAASLARMGAVVLSYDMFGYGESGEQLGTAAHHTGLAQSINIFSALSALDWLEEQPDVDAARIGMTGASGGGTQTFYTAAIDARIALSVPVVMVSSYFPGGCACESGIPIHSSVTPRTCNAEIAAMAVPKPLLVVSDGGDWTDMVPEVEYPFIKSVYALYGCPENVRNMHFADEGHDYGPSKRKAMYGFVAEHFGLDAAAMQDADGEWDESRVQVLPYESLLVFGHKYPESSLKSVSEVYDALVEAASSEK</sequence>
<dbReference type="GO" id="GO:0016787">
    <property type="term" value="F:hydrolase activity"/>
    <property type="evidence" value="ECO:0007669"/>
    <property type="project" value="InterPro"/>
</dbReference>
<accession>A0A9D1GNV2</accession>
<dbReference type="PANTHER" id="PTHR22946">
    <property type="entry name" value="DIENELACTONE HYDROLASE DOMAIN-CONTAINING PROTEIN-RELATED"/>
    <property type="match status" value="1"/>
</dbReference>
<dbReference type="SUPFAM" id="SSF53474">
    <property type="entry name" value="alpha/beta-Hydrolases"/>
    <property type="match status" value="1"/>
</dbReference>
<dbReference type="InterPro" id="IPR029058">
    <property type="entry name" value="AB_hydrolase_fold"/>
</dbReference>
<feature type="signal peptide" evidence="1">
    <location>
        <begin position="1"/>
        <end position="22"/>
    </location>
</feature>
<dbReference type="Proteomes" id="UP000886881">
    <property type="component" value="Unassembled WGS sequence"/>
</dbReference>